<dbReference type="Proteomes" id="UP000005237">
    <property type="component" value="Unassembled WGS sequence"/>
</dbReference>
<keyword evidence="2" id="KW-0240">DNA-directed RNA polymerase</keyword>
<keyword evidence="10" id="KW-1185">Reference proteome</keyword>
<evidence type="ECO:0000256" key="7">
    <source>
        <dbReference type="SAM" id="MobiDB-lite"/>
    </source>
</evidence>
<dbReference type="InterPro" id="IPR050518">
    <property type="entry name" value="Rpo3/RPB3_RNA_Pol_subunit"/>
</dbReference>
<evidence type="ECO:0000256" key="3">
    <source>
        <dbReference type="ARBA" id="ARBA00023163"/>
    </source>
</evidence>
<dbReference type="FunFam" id="2.170.120.12:FF:000002">
    <property type="entry name" value="DNA-directed RNA polymerase II subunit RPB3"/>
    <property type="match status" value="1"/>
</dbReference>
<dbReference type="InterPro" id="IPR011262">
    <property type="entry name" value="DNA-dir_RNA_pol_insert"/>
</dbReference>
<reference evidence="10" key="1">
    <citation type="submission" date="2010-08" db="EMBL/GenBank/DDBJ databases">
        <authorList>
            <consortium name="Caenorhabditis japonica Sequencing Consortium"/>
            <person name="Wilson R.K."/>
        </authorList>
    </citation>
    <scope>NUCLEOTIDE SEQUENCE [LARGE SCALE GENOMIC DNA]</scope>
    <source>
        <strain evidence="10">DF5081</strain>
    </source>
</reference>
<dbReference type="GO" id="GO:0005665">
    <property type="term" value="C:RNA polymerase II, core complex"/>
    <property type="evidence" value="ECO:0007669"/>
    <property type="project" value="TreeGrafter"/>
</dbReference>
<comment type="subcellular location">
    <subcellularLocation>
        <location evidence="1">Nucleus</location>
    </subcellularLocation>
</comment>
<dbReference type="Pfam" id="PF01193">
    <property type="entry name" value="RNA_pol_L"/>
    <property type="match status" value="1"/>
</dbReference>
<accession>A0A8R1IKV8</accession>
<protein>
    <recommendedName>
        <fullName evidence="6">DNA-directed RNA polymerase II subunit RPB3</fullName>
    </recommendedName>
</protein>
<dbReference type="HAMAP" id="MF_00320">
    <property type="entry name" value="RNApol_arch_Rpo3"/>
    <property type="match status" value="1"/>
</dbReference>
<feature type="region of interest" description="Disordered" evidence="7">
    <location>
        <begin position="206"/>
        <end position="236"/>
    </location>
</feature>
<dbReference type="Pfam" id="PF01000">
    <property type="entry name" value="RNA_pol_A_bac"/>
    <property type="match status" value="1"/>
</dbReference>
<keyword evidence="4" id="KW-0539">Nucleus</keyword>
<evidence type="ECO:0000256" key="2">
    <source>
        <dbReference type="ARBA" id="ARBA00022478"/>
    </source>
</evidence>
<evidence type="ECO:0000256" key="5">
    <source>
        <dbReference type="ARBA" id="ARBA00025804"/>
    </source>
</evidence>
<name>A0A8R1IKV8_CAEJA</name>
<organism evidence="9 10">
    <name type="scientific">Caenorhabditis japonica</name>
    <dbReference type="NCBI Taxonomy" id="281687"/>
    <lineage>
        <taxon>Eukaryota</taxon>
        <taxon>Metazoa</taxon>
        <taxon>Ecdysozoa</taxon>
        <taxon>Nematoda</taxon>
        <taxon>Chromadorea</taxon>
        <taxon>Rhabditida</taxon>
        <taxon>Rhabditina</taxon>
        <taxon>Rhabditomorpha</taxon>
        <taxon>Rhabditoidea</taxon>
        <taxon>Rhabditidae</taxon>
        <taxon>Peloderinae</taxon>
        <taxon>Caenorhabditis</taxon>
    </lineage>
</organism>
<proteinExistence type="inferred from homology"/>
<evidence type="ECO:0000256" key="6">
    <source>
        <dbReference type="ARBA" id="ARBA00072506"/>
    </source>
</evidence>
<dbReference type="GO" id="GO:0006366">
    <property type="term" value="P:transcription by RNA polymerase II"/>
    <property type="evidence" value="ECO:0007669"/>
    <property type="project" value="TreeGrafter"/>
</dbReference>
<reference evidence="9" key="2">
    <citation type="submission" date="2022-06" db="UniProtKB">
        <authorList>
            <consortium name="EnsemblMetazoa"/>
        </authorList>
    </citation>
    <scope>IDENTIFICATION</scope>
    <source>
        <strain evidence="9">DF5081</strain>
    </source>
</reference>
<dbReference type="EnsemblMetazoa" id="CJA33553.1">
    <property type="protein sequence ID" value="CJA33553.1"/>
    <property type="gene ID" value="WBGene00209400"/>
</dbReference>
<dbReference type="SUPFAM" id="SSF55257">
    <property type="entry name" value="RBP11-like subunits of RNA polymerase"/>
    <property type="match status" value="1"/>
</dbReference>
<dbReference type="GO" id="GO:0003899">
    <property type="term" value="F:DNA-directed RNA polymerase activity"/>
    <property type="evidence" value="ECO:0007669"/>
    <property type="project" value="InterPro"/>
</dbReference>
<evidence type="ECO:0000313" key="10">
    <source>
        <dbReference type="Proteomes" id="UP000005237"/>
    </source>
</evidence>
<evidence type="ECO:0000313" key="9">
    <source>
        <dbReference type="EnsemblMetazoa" id="CJA33553.1"/>
    </source>
</evidence>
<dbReference type="PANTHER" id="PTHR11800:SF2">
    <property type="entry name" value="DNA-DIRECTED RNA POLYMERASE II SUBUNIT RPB3"/>
    <property type="match status" value="1"/>
</dbReference>
<dbReference type="InterPro" id="IPR022842">
    <property type="entry name" value="RNAP_Rpo3/Rpb3/RPAC1"/>
</dbReference>
<evidence type="ECO:0000256" key="1">
    <source>
        <dbReference type="ARBA" id="ARBA00004123"/>
    </source>
</evidence>
<dbReference type="SUPFAM" id="SSF56553">
    <property type="entry name" value="Insert subdomain of RNA polymerase alpha subunit"/>
    <property type="match status" value="1"/>
</dbReference>
<comment type="similarity">
    <text evidence="5">Belongs to the archaeal Rpo3/eukaryotic RPB3 RNA polymerase subunit family.</text>
</comment>
<feature type="domain" description="DNA-directed RNA polymerase RpoA/D/Rpb3-type" evidence="8">
    <location>
        <begin position="18"/>
        <end position="273"/>
    </location>
</feature>
<dbReference type="Gene3D" id="3.30.1360.10">
    <property type="entry name" value="RNA polymerase, RBP11-like subunit"/>
    <property type="match status" value="1"/>
</dbReference>
<sequence>MPYANQPSIEVTELSNDVIKFVLWDTDLSVANSLRRVFIAEVPTIAIDWVQIETNTSVLHDEFIAHRMGLVPFISDHHVDKMQFTRDCECAEFCEECSIPYILQMKCKEEATLAVTTEHLVPLSDCDTTIQTVRPACGKALRDRGSARDEFHNREEILIVKLRKGQELNLKCYAKKGFGKEHAKWNPTCGVAFEYDPDNALRHTIYPNPEEWPKSDYSSLPEDSTEKQAPFDPEGKPNKFWYSIEGTGALPAQKIVTMGIAILKKKLEELNMALATELHAHAQQQ</sequence>
<evidence type="ECO:0000256" key="4">
    <source>
        <dbReference type="ARBA" id="ARBA00023242"/>
    </source>
</evidence>
<dbReference type="Gene3D" id="2.170.120.12">
    <property type="entry name" value="DNA-directed RNA polymerase, insert domain"/>
    <property type="match status" value="1"/>
</dbReference>
<dbReference type="SMART" id="SM00662">
    <property type="entry name" value="RPOLD"/>
    <property type="match status" value="1"/>
</dbReference>
<dbReference type="CDD" id="cd07031">
    <property type="entry name" value="RNAP_II_RPB3"/>
    <property type="match status" value="1"/>
</dbReference>
<dbReference type="InterPro" id="IPR011263">
    <property type="entry name" value="DNA-dir_RNA_pol_RpoA/D/Rpb3"/>
</dbReference>
<keyword evidence="3" id="KW-0804">Transcription</keyword>
<evidence type="ECO:0000259" key="8">
    <source>
        <dbReference type="SMART" id="SM00662"/>
    </source>
</evidence>
<dbReference type="AlphaFoldDB" id="A0A8R1IKV8"/>
<dbReference type="InterPro" id="IPR036603">
    <property type="entry name" value="RBP11-like"/>
</dbReference>
<dbReference type="GO" id="GO:0046983">
    <property type="term" value="F:protein dimerization activity"/>
    <property type="evidence" value="ECO:0007669"/>
    <property type="project" value="InterPro"/>
</dbReference>
<dbReference type="PANTHER" id="PTHR11800">
    <property type="entry name" value="DNA-DIRECTED RNA POLYMERASE"/>
    <property type="match status" value="1"/>
</dbReference>
<dbReference type="InterPro" id="IPR036643">
    <property type="entry name" value="RNApol_insert_sf"/>
</dbReference>